<dbReference type="InterPro" id="IPR016187">
    <property type="entry name" value="CTDL_fold"/>
</dbReference>
<dbReference type="InterPro" id="IPR016186">
    <property type="entry name" value="C-type_lectin-like/link_sf"/>
</dbReference>
<evidence type="ECO:0000313" key="3">
    <source>
        <dbReference type="EMBL" id="CAH3153872.1"/>
    </source>
</evidence>
<evidence type="ECO:0000259" key="1">
    <source>
        <dbReference type="PROSITE" id="PS50041"/>
    </source>
</evidence>
<feature type="domain" description="C-type lectin" evidence="1">
    <location>
        <begin position="205"/>
        <end position="332"/>
    </location>
</feature>
<organism evidence="3 4">
    <name type="scientific">Pocillopora meandrina</name>
    <dbReference type="NCBI Taxonomy" id="46732"/>
    <lineage>
        <taxon>Eukaryota</taxon>
        <taxon>Metazoa</taxon>
        <taxon>Cnidaria</taxon>
        <taxon>Anthozoa</taxon>
        <taxon>Hexacorallia</taxon>
        <taxon>Scleractinia</taxon>
        <taxon>Astrocoeniina</taxon>
        <taxon>Pocilloporidae</taxon>
        <taxon>Pocillopora</taxon>
    </lineage>
</organism>
<dbReference type="Pfam" id="PF00059">
    <property type="entry name" value="Lectin_C"/>
    <property type="match status" value="1"/>
</dbReference>
<dbReference type="AlphaFoldDB" id="A0AAU9XP95"/>
<dbReference type="PROSITE" id="PS50041">
    <property type="entry name" value="C_TYPE_LECTIN_2"/>
    <property type="match status" value="1"/>
</dbReference>
<dbReference type="InterPro" id="IPR001304">
    <property type="entry name" value="C-type_lectin-like"/>
</dbReference>
<dbReference type="EMBL" id="CALNXJ010000054">
    <property type="protein sequence ID" value="CAH3153872.1"/>
    <property type="molecule type" value="Genomic_DNA"/>
</dbReference>
<dbReference type="PROSITE" id="PS50948">
    <property type="entry name" value="PAN"/>
    <property type="match status" value="1"/>
</dbReference>
<feature type="non-terminal residue" evidence="3">
    <location>
        <position position="1"/>
    </location>
</feature>
<comment type="caution">
    <text evidence="3">The sequence shown here is derived from an EMBL/GenBank/DDBJ whole genome shotgun (WGS) entry which is preliminary data.</text>
</comment>
<evidence type="ECO:0000313" key="4">
    <source>
        <dbReference type="Proteomes" id="UP001159428"/>
    </source>
</evidence>
<dbReference type="InterPro" id="IPR003609">
    <property type="entry name" value="Pan_app"/>
</dbReference>
<protein>
    <recommendedName>
        <fullName evidence="5">C-type lectin domain-containing protein</fullName>
    </recommendedName>
</protein>
<dbReference type="Pfam" id="PF00024">
    <property type="entry name" value="PAN_1"/>
    <property type="match status" value="1"/>
</dbReference>
<proteinExistence type="predicted"/>
<dbReference type="CDD" id="cd00037">
    <property type="entry name" value="CLECT"/>
    <property type="match status" value="1"/>
</dbReference>
<evidence type="ECO:0008006" key="5">
    <source>
        <dbReference type="Google" id="ProtNLM"/>
    </source>
</evidence>
<name>A0AAU9XP95_9CNID</name>
<reference evidence="3 4" key="1">
    <citation type="submission" date="2022-05" db="EMBL/GenBank/DDBJ databases">
        <authorList>
            <consortium name="Genoscope - CEA"/>
            <person name="William W."/>
        </authorList>
    </citation>
    <scope>NUCLEOTIDE SEQUENCE [LARGE SCALE GENOMIC DNA]</scope>
</reference>
<dbReference type="PANTHER" id="PTHR22801">
    <property type="entry name" value="LITHOSTATHINE"/>
    <property type="match status" value="1"/>
</dbReference>
<dbReference type="Proteomes" id="UP001159428">
    <property type="component" value="Unassembled WGS sequence"/>
</dbReference>
<gene>
    <name evidence="3" type="ORF">PMEA_00027314</name>
</gene>
<accession>A0AAU9XP95</accession>
<evidence type="ECO:0000259" key="2">
    <source>
        <dbReference type="PROSITE" id="PS50948"/>
    </source>
</evidence>
<sequence length="338" mass="37541">DEVLEGHVIAKFFVPSELDCLHRCVLSDNCVSFNYQRLSFKSTRRTCELNDVTLLSSGETLVRRNGYSYKEPIELPYDVSNRSSLSTLSKTSSPVASMIVSSNALATSSMISSPLSSMIILSKTTSFVTSWISSSNVLAKSSMISSALMSLPSSQKSVRQTTFRITMTSSASLLNSTSGVMTSSITLLSSSSQPQADCTGGWYRYRTGCIRFFTQPKTRADANSHCKSFMTSYNEKGGLIKIPSVEDNDQVVSLAPQNGKYYIGLTDTNQEGVYRWKWTTDDATYFNWESGYPQATNIEKDRDCVVISTHTDNSYKKWSTVHCTNSWRYICECKSACS</sequence>
<dbReference type="InterPro" id="IPR050801">
    <property type="entry name" value="Ca-Dep_Lectins_ImmuneDev"/>
</dbReference>
<dbReference type="Gene3D" id="3.10.100.10">
    <property type="entry name" value="Mannose-Binding Protein A, subunit A"/>
    <property type="match status" value="1"/>
</dbReference>
<feature type="domain" description="Apple" evidence="2">
    <location>
        <begin position="1"/>
        <end position="74"/>
    </location>
</feature>
<dbReference type="SMART" id="SM00034">
    <property type="entry name" value="CLECT"/>
    <property type="match status" value="1"/>
</dbReference>
<keyword evidence="4" id="KW-1185">Reference proteome</keyword>
<dbReference type="SUPFAM" id="SSF56436">
    <property type="entry name" value="C-type lectin-like"/>
    <property type="match status" value="1"/>
</dbReference>
<dbReference type="PANTHER" id="PTHR22801:SF63">
    <property type="entry name" value="C-TYPE LECTIN DOMAIN-CONTAINING PROTEIN"/>
    <property type="match status" value="1"/>
</dbReference>